<name>A0ABR5NE45_BRECH</name>
<evidence type="ECO:0000256" key="1">
    <source>
        <dbReference type="ARBA" id="ARBA00034221"/>
    </source>
</evidence>
<dbReference type="SMART" id="SM00849">
    <property type="entry name" value="Lactamase_B"/>
    <property type="match status" value="1"/>
</dbReference>
<dbReference type="GO" id="GO:0016787">
    <property type="term" value="F:hydrolase activity"/>
    <property type="evidence" value="ECO:0007669"/>
    <property type="project" value="UniProtKB-KW"/>
</dbReference>
<dbReference type="InterPro" id="IPR036866">
    <property type="entry name" value="RibonucZ/Hydroxyglut_hydro"/>
</dbReference>
<dbReference type="SUPFAM" id="SSF56281">
    <property type="entry name" value="Metallo-hydrolase/oxidoreductase"/>
    <property type="match status" value="1"/>
</dbReference>
<comment type="catalytic activity">
    <reaction evidence="1">
        <text>3',5'-cyclic CMP + H2O = CMP + H(+)</text>
        <dbReference type="Rhea" id="RHEA:72675"/>
        <dbReference type="ChEBI" id="CHEBI:15377"/>
        <dbReference type="ChEBI" id="CHEBI:15378"/>
        <dbReference type="ChEBI" id="CHEBI:58003"/>
        <dbReference type="ChEBI" id="CHEBI:60377"/>
    </reaction>
    <physiologicalReaction direction="left-to-right" evidence="1">
        <dbReference type="Rhea" id="RHEA:72676"/>
    </physiologicalReaction>
</comment>
<reference evidence="5 6" key="1">
    <citation type="submission" date="2015-09" db="EMBL/GenBank/DDBJ databases">
        <title>Genome sequencing project for genomic taxonomy and phylogenomics of Bacillus-like bacteria.</title>
        <authorList>
            <person name="Liu B."/>
            <person name="Wang J."/>
            <person name="Zhu Y."/>
            <person name="Liu G."/>
            <person name="Chen Q."/>
            <person name="Chen Z."/>
            <person name="Lan J."/>
            <person name="Che J."/>
            <person name="Ge C."/>
            <person name="Shi H."/>
            <person name="Pan Z."/>
            <person name="Liu X."/>
        </authorList>
    </citation>
    <scope>NUCLEOTIDE SEQUENCE [LARGE SCALE GENOMIC DNA]</scope>
    <source>
        <strain evidence="5 6">DSM 8552</strain>
    </source>
</reference>
<proteinExistence type="predicted"/>
<comment type="catalytic activity">
    <reaction evidence="3">
        <text>3',5'-cyclic UMP + H2O = UMP + H(+)</text>
        <dbReference type="Rhea" id="RHEA:70575"/>
        <dbReference type="ChEBI" id="CHEBI:15377"/>
        <dbReference type="ChEBI" id="CHEBI:15378"/>
        <dbReference type="ChEBI" id="CHEBI:57865"/>
        <dbReference type="ChEBI" id="CHEBI:184387"/>
    </reaction>
    <physiologicalReaction direction="left-to-right" evidence="3">
        <dbReference type="Rhea" id="RHEA:70576"/>
    </physiologicalReaction>
</comment>
<sequence length="286" mass="32519">MSTIEQISEHIWIMHACHDTDRPILAAISGAKRTLLIDAGNSPTHAALFRQELQRHGVRQPEILVLTHWHWDHTFAMSEWNLPSIAQAETAHALRKLISQDWSDAAMEQLFEQQIINESTMANIKKEYGGNRNMIRIVEPDILFQESITIDLGGVTCEVNHVGGDHAIDSCYVYVKEDQTLFLGDALGPSVYGGPRSYTASSFLRLLRQAYAYNAQLFVESHGRPMDRAGFQKELGDWEQLAQFTEKYGQDRDRIAKEMSTYLQVPELPHEFSKALEWFMVGAAKE</sequence>
<evidence type="ECO:0000256" key="2">
    <source>
        <dbReference type="ARBA" id="ARBA00034301"/>
    </source>
</evidence>
<gene>
    <name evidence="5" type="ORF">AN963_09060</name>
</gene>
<accession>A0ABR5NE45</accession>
<dbReference type="PANTHER" id="PTHR42951">
    <property type="entry name" value="METALLO-BETA-LACTAMASE DOMAIN-CONTAINING"/>
    <property type="match status" value="1"/>
</dbReference>
<evidence type="ECO:0000259" key="4">
    <source>
        <dbReference type="SMART" id="SM00849"/>
    </source>
</evidence>
<evidence type="ECO:0000256" key="3">
    <source>
        <dbReference type="ARBA" id="ARBA00048505"/>
    </source>
</evidence>
<evidence type="ECO:0000313" key="5">
    <source>
        <dbReference type="EMBL" id="KQL49832.1"/>
    </source>
</evidence>
<dbReference type="Gene3D" id="3.60.15.10">
    <property type="entry name" value="Ribonuclease Z/Hydroxyacylglutathione hydrolase-like"/>
    <property type="match status" value="1"/>
</dbReference>
<dbReference type="Pfam" id="PF00753">
    <property type="entry name" value="Lactamase_B"/>
    <property type="match status" value="1"/>
</dbReference>
<dbReference type="EMBL" id="LJJB01000007">
    <property type="protein sequence ID" value="KQL49832.1"/>
    <property type="molecule type" value="Genomic_DNA"/>
</dbReference>
<comment type="function">
    <text evidence="2">Counteracts the endogenous Pycsar antiviral defense system. Phosphodiesterase that enables metal-dependent hydrolysis of host cyclic nucleotide Pycsar defense signals such as cCMP and cUMP.</text>
</comment>
<evidence type="ECO:0000313" key="6">
    <source>
        <dbReference type="Proteomes" id="UP000051063"/>
    </source>
</evidence>
<feature type="domain" description="Metallo-beta-lactamase" evidence="4">
    <location>
        <begin position="21"/>
        <end position="222"/>
    </location>
</feature>
<protein>
    <submittedName>
        <fullName evidence="5">Hydrolase glyoxylase</fullName>
    </submittedName>
</protein>
<dbReference type="InterPro" id="IPR050855">
    <property type="entry name" value="NDM-1-like"/>
</dbReference>
<dbReference type="Proteomes" id="UP000051063">
    <property type="component" value="Unassembled WGS sequence"/>
</dbReference>
<keyword evidence="6" id="KW-1185">Reference proteome</keyword>
<dbReference type="InterPro" id="IPR001279">
    <property type="entry name" value="Metallo-B-lactamas"/>
</dbReference>
<comment type="caution">
    <text evidence="5">The sequence shown here is derived from an EMBL/GenBank/DDBJ whole genome shotgun (WGS) entry which is preliminary data.</text>
</comment>
<dbReference type="PANTHER" id="PTHR42951:SF4">
    <property type="entry name" value="ACYL-COENZYME A THIOESTERASE MBLAC2"/>
    <property type="match status" value="1"/>
</dbReference>
<organism evidence="5 6">
    <name type="scientific">Brevibacillus choshinensis</name>
    <dbReference type="NCBI Taxonomy" id="54911"/>
    <lineage>
        <taxon>Bacteria</taxon>
        <taxon>Bacillati</taxon>
        <taxon>Bacillota</taxon>
        <taxon>Bacilli</taxon>
        <taxon>Bacillales</taxon>
        <taxon>Paenibacillaceae</taxon>
        <taxon>Brevibacillus</taxon>
    </lineage>
</organism>
<keyword evidence="5" id="KW-0378">Hydrolase</keyword>
<dbReference type="RefSeq" id="WP_055744155.1">
    <property type="nucleotide sequence ID" value="NZ_LJJB01000007.1"/>
</dbReference>